<dbReference type="Gene3D" id="3.40.50.410">
    <property type="entry name" value="von Willebrand factor, type A domain"/>
    <property type="match status" value="1"/>
</dbReference>
<dbReference type="Proteomes" id="UP000006038">
    <property type="component" value="Chromosome 10"/>
</dbReference>
<dbReference type="InterPro" id="IPR051266">
    <property type="entry name" value="CLCR"/>
</dbReference>
<feature type="domain" description="VWFA" evidence="3">
    <location>
        <begin position="163"/>
        <end position="349"/>
    </location>
</feature>
<dbReference type="InterPro" id="IPR036465">
    <property type="entry name" value="vWFA_dom_sf"/>
</dbReference>
<evidence type="ECO:0008006" key="6">
    <source>
        <dbReference type="Google" id="ProtNLM"/>
    </source>
</evidence>
<reference evidence="4" key="1">
    <citation type="journal article" date="2013" name="Nat. Commun.">
        <title>Whole-genome sequencing of Oryza brachyantha reveals mechanisms underlying Oryza genome evolution.</title>
        <authorList>
            <person name="Chen J."/>
            <person name="Huang Q."/>
            <person name="Gao D."/>
            <person name="Wang J."/>
            <person name="Lang Y."/>
            <person name="Liu T."/>
            <person name="Li B."/>
            <person name="Bai Z."/>
            <person name="Luis Goicoechea J."/>
            <person name="Liang C."/>
            <person name="Chen C."/>
            <person name="Zhang W."/>
            <person name="Sun S."/>
            <person name="Liao Y."/>
            <person name="Zhang X."/>
            <person name="Yang L."/>
            <person name="Song C."/>
            <person name="Wang M."/>
            <person name="Shi J."/>
            <person name="Liu G."/>
            <person name="Liu J."/>
            <person name="Zhou H."/>
            <person name="Zhou W."/>
            <person name="Yu Q."/>
            <person name="An N."/>
            <person name="Chen Y."/>
            <person name="Cai Q."/>
            <person name="Wang B."/>
            <person name="Liu B."/>
            <person name="Min J."/>
            <person name="Huang Y."/>
            <person name="Wu H."/>
            <person name="Li Z."/>
            <person name="Zhang Y."/>
            <person name="Yin Y."/>
            <person name="Song W."/>
            <person name="Jiang J."/>
            <person name="Jackson S.A."/>
            <person name="Wing R.A."/>
            <person name="Wang J."/>
            <person name="Chen M."/>
        </authorList>
    </citation>
    <scope>NUCLEOTIDE SEQUENCE [LARGE SCALE GENOMIC DNA]</scope>
    <source>
        <strain evidence="4">cv. IRGC 101232</strain>
    </source>
</reference>
<keyword evidence="1" id="KW-0863">Zinc-finger</keyword>
<protein>
    <recommendedName>
        <fullName evidence="6">RING-type domain-containing protein</fullName>
    </recommendedName>
</protein>
<proteinExistence type="predicted"/>
<dbReference type="SMART" id="SM00327">
    <property type="entry name" value="VWA"/>
    <property type="match status" value="1"/>
</dbReference>
<reference evidence="4" key="2">
    <citation type="submission" date="2013-04" db="UniProtKB">
        <authorList>
            <consortium name="EnsemblPlants"/>
        </authorList>
    </citation>
    <scope>IDENTIFICATION</scope>
</reference>
<dbReference type="EnsemblPlants" id="OB10G19820.1">
    <property type="protein sequence ID" value="OB10G19820.1"/>
    <property type="gene ID" value="OB10G19820"/>
</dbReference>
<dbReference type="PROSITE" id="PS50089">
    <property type="entry name" value="ZF_RING_2"/>
    <property type="match status" value="1"/>
</dbReference>
<dbReference type="Pfam" id="PF17123">
    <property type="entry name" value="zf-RING_11"/>
    <property type="match status" value="1"/>
</dbReference>
<dbReference type="eggNOG" id="ENOG502RXR2">
    <property type="taxonomic scope" value="Eukaryota"/>
</dbReference>
<dbReference type="SMART" id="SM00184">
    <property type="entry name" value="RING"/>
    <property type="match status" value="1"/>
</dbReference>
<evidence type="ECO:0000313" key="5">
    <source>
        <dbReference type="Proteomes" id="UP000006038"/>
    </source>
</evidence>
<dbReference type="PANTHER" id="PTHR10579:SF132">
    <property type="entry name" value="OS10G0464800 PROTEIN"/>
    <property type="match status" value="1"/>
</dbReference>
<evidence type="ECO:0000313" key="4">
    <source>
        <dbReference type="EnsemblPlants" id="OB10G19820.1"/>
    </source>
</evidence>
<evidence type="ECO:0000259" key="2">
    <source>
        <dbReference type="PROSITE" id="PS50089"/>
    </source>
</evidence>
<organism evidence="4">
    <name type="scientific">Oryza brachyantha</name>
    <name type="common">malo sina</name>
    <dbReference type="NCBI Taxonomy" id="4533"/>
    <lineage>
        <taxon>Eukaryota</taxon>
        <taxon>Viridiplantae</taxon>
        <taxon>Streptophyta</taxon>
        <taxon>Embryophyta</taxon>
        <taxon>Tracheophyta</taxon>
        <taxon>Spermatophyta</taxon>
        <taxon>Magnoliopsida</taxon>
        <taxon>Liliopsida</taxon>
        <taxon>Poales</taxon>
        <taxon>Poaceae</taxon>
        <taxon>BOP clade</taxon>
        <taxon>Oryzoideae</taxon>
        <taxon>Oryzeae</taxon>
        <taxon>Oryzinae</taxon>
        <taxon>Oryza</taxon>
    </lineage>
</organism>
<dbReference type="PROSITE" id="PS50234">
    <property type="entry name" value="VWFA"/>
    <property type="match status" value="1"/>
</dbReference>
<evidence type="ECO:0000259" key="3">
    <source>
        <dbReference type="PROSITE" id="PS50234"/>
    </source>
</evidence>
<dbReference type="OMA" id="HGDMRRT"/>
<dbReference type="Gene3D" id="3.30.40.10">
    <property type="entry name" value="Zinc/RING finger domain, C3HC4 (zinc finger)"/>
    <property type="match status" value="1"/>
</dbReference>
<dbReference type="InterPro" id="IPR013083">
    <property type="entry name" value="Znf_RING/FYVE/PHD"/>
</dbReference>
<accession>J3N384</accession>
<dbReference type="Pfam" id="PF00092">
    <property type="entry name" value="VWA"/>
    <property type="match status" value="1"/>
</dbReference>
<dbReference type="PANTHER" id="PTHR10579">
    <property type="entry name" value="CALCIUM-ACTIVATED CHLORIDE CHANNEL REGULATOR"/>
    <property type="match status" value="1"/>
</dbReference>
<dbReference type="InterPro" id="IPR001841">
    <property type="entry name" value="Znf_RING"/>
</dbReference>
<name>J3N384_ORYBR</name>
<dbReference type="GO" id="GO:0008270">
    <property type="term" value="F:zinc ion binding"/>
    <property type="evidence" value="ECO:0007669"/>
    <property type="project" value="UniProtKB-KW"/>
</dbReference>
<dbReference type="AlphaFoldDB" id="J3N384"/>
<evidence type="ECO:0000256" key="1">
    <source>
        <dbReference type="PROSITE-ProRule" id="PRU00175"/>
    </source>
</evidence>
<sequence length="523" mass="55632">MESSSCGICHGDMRRRGEAVFTAECDHQFHFSCISGSVARGRIACPLCHTRWREFPSFRGKDAPAPAGASVAQPFFRPVEPRVFDDDEPLVRAPRRLGERKRVGAASVASDGGSPVALATHCEHSAVARDVSREDFAVLVHARAPSGGGAAAAAAEAPRAPLDLVTVLDVSGSMVGNKLVLLKQAMGFVIDNLGPGDRLCVISFSSGSSRLMRLTRMTDGGKAHAKRAVESLSARGGTNIGAALHKAAKVLDERLYRNAVESVILLSDGQDTYTVPARGGYDRDANYDALVPPSFVRPEDGGRSPPVHTFGFGKDHDAAAMHTIAEVTGGTFSFIENEAAIQDGFAQCIGGLLSVAVQELRLDVACVDTGVRVTAIKSGNYKSHIDEDGRAATVHVGELYADEERSFLLFVIVPRAEAWDDATRLVEVSCSYRDMETGRTTSVAGDEEAVVDRPSRAEAGVAERSVEVDRELVRVEAIDDIALARAAAERGAYAEAAEILRSRQRWRTGGSTSCPGAPTCSPG</sequence>
<dbReference type="Gramene" id="OB10G19820.1">
    <property type="protein sequence ID" value="OB10G19820.1"/>
    <property type="gene ID" value="OB10G19820"/>
</dbReference>
<dbReference type="HOGENOM" id="CLU_006228_2_0_1"/>
<keyword evidence="1" id="KW-0479">Metal-binding</keyword>
<dbReference type="SUPFAM" id="SSF53300">
    <property type="entry name" value="vWA-like"/>
    <property type="match status" value="1"/>
</dbReference>
<feature type="domain" description="RING-type" evidence="2">
    <location>
        <begin position="6"/>
        <end position="49"/>
    </location>
</feature>
<dbReference type="InterPro" id="IPR002035">
    <property type="entry name" value="VWF_A"/>
</dbReference>
<keyword evidence="5" id="KW-1185">Reference proteome</keyword>
<dbReference type="SUPFAM" id="SSF57850">
    <property type="entry name" value="RING/U-box"/>
    <property type="match status" value="1"/>
</dbReference>
<keyword evidence="1" id="KW-0862">Zinc</keyword>